<sequence>MSKTTKTGIAALAGVALTTLLAGTALADPALVYDGGGKFDASFNEAAYTGAELFKTDTGQDYQDLEIAGDAQREQAIRQFAARGNNPIVLPGFSWETALRAVAPDFPDTSFVIIDTVVDDIDNVRSVVFKEHEGSFLVGALAAMATETGTIGFIPAFDFSLLQAFGCGYKQGAAYVNPDIEVIETAIGTGFDAFNNPGGGTEVARSQIDRGADVIYHAAGGAGVGVLQAAADAGVLGIGVDSNQNHLHPGQVLTSMLKRVDVAVYDAFEDFANDEWTNDVQVLGLAEEGVGAAFDENNAELITDEMRAMVDEITAKIVSGEIVVHDYREDESCPV</sequence>
<accession>A0ABY6IQ57</accession>
<organism evidence="9 10">
    <name type="scientific">Pelagibacterium flavum</name>
    <dbReference type="NCBI Taxonomy" id="2984530"/>
    <lineage>
        <taxon>Bacteria</taxon>
        <taxon>Pseudomonadati</taxon>
        <taxon>Pseudomonadota</taxon>
        <taxon>Alphaproteobacteria</taxon>
        <taxon>Hyphomicrobiales</taxon>
        <taxon>Devosiaceae</taxon>
        <taxon>Pelagibacterium</taxon>
    </lineage>
</organism>
<dbReference type="Proteomes" id="UP001163882">
    <property type="component" value="Chromosome"/>
</dbReference>
<feature type="signal peptide" evidence="7">
    <location>
        <begin position="1"/>
        <end position="27"/>
    </location>
</feature>
<evidence type="ECO:0000259" key="8">
    <source>
        <dbReference type="Pfam" id="PF02608"/>
    </source>
</evidence>
<dbReference type="RefSeq" id="WP_264225502.1">
    <property type="nucleotide sequence ID" value="NZ_CP107716.1"/>
</dbReference>
<name>A0ABY6IQ57_9HYPH</name>
<keyword evidence="5" id="KW-0472">Membrane</keyword>
<feature type="domain" description="ABC transporter substrate-binding protein PnrA-like" evidence="8">
    <location>
        <begin position="35"/>
        <end position="325"/>
    </location>
</feature>
<dbReference type="CDD" id="cd06354">
    <property type="entry name" value="PBP1_PrnA-like"/>
    <property type="match status" value="1"/>
</dbReference>
<dbReference type="InterPro" id="IPR050957">
    <property type="entry name" value="BMP_lipoprotein"/>
</dbReference>
<keyword evidence="6" id="KW-0449">Lipoprotein</keyword>
<proteinExistence type="inferred from homology"/>
<dbReference type="SUPFAM" id="SSF53822">
    <property type="entry name" value="Periplasmic binding protein-like I"/>
    <property type="match status" value="1"/>
</dbReference>
<dbReference type="InterPro" id="IPR003760">
    <property type="entry name" value="PnrA-like"/>
</dbReference>
<dbReference type="Pfam" id="PF02608">
    <property type="entry name" value="Bmp"/>
    <property type="match status" value="1"/>
</dbReference>
<comment type="subcellular location">
    <subcellularLocation>
        <location evidence="1">Cell membrane</location>
        <topology evidence="1">Lipid-anchor</topology>
    </subcellularLocation>
</comment>
<protein>
    <submittedName>
        <fullName evidence="9">BMP family ABC transporter substrate-binding protein</fullName>
    </submittedName>
</protein>
<dbReference type="Gene3D" id="3.40.50.2300">
    <property type="match status" value="2"/>
</dbReference>
<evidence type="ECO:0000256" key="3">
    <source>
        <dbReference type="ARBA" id="ARBA00022475"/>
    </source>
</evidence>
<keyword evidence="4 7" id="KW-0732">Signal</keyword>
<evidence type="ECO:0000256" key="7">
    <source>
        <dbReference type="SAM" id="SignalP"/>
    </source>
</evidence>
<evidence type="ECO:0000256" key="6">
    <source>
        <dbReference type="ARBA" id="ARBA00023288"/>
    </source>
</evidence>
<gene>
    <name evidence="9" type="ORF">OF122_17720</name>
</gene>
<feature type="chain" id="PRO_5047076462" evidence="7">
    <location>
        <begin position="28"/>
        <end position="335"/>
    </location>
</feature>
<keyword evidence="10" id="KW-1185">Reference proteome</keyword>
<keyword evidence="3" id="KW-1003">Cell membrane</keyword>
<dbReference type="InterPro" id="IPR028082">
    <property type="entry name" value="Peripla_BP_I"/>
</dbReference>
<evidence type="ECO:0000256" key="1">
    <source>
        <dbReference type="ARBA" id="ARBA00004193"/>
    </source>
</evidence>
<evidence type="ECO:0000313" key="9">
    <source>
        <dbReference type="EMBL" id="UYQ71855.1"/>
    </source>
</evidence>
<dbReference type="PANTHER" id="PTHR34296">
    <property type="entry name" value="TRANSCRIPTIONAL ACTIVATOR PROTEIN MED"/>
    <property type="match status" value="1"/>
</dbReference>
<evidence type="ECO:0000313" key="10">
    <source>
        <dbReference type="Proteomes" id="UP001163882"/>
    </source>
</evidence>
<evidence type="ECO:0000256" key="4">
    <source>
        <dbReference type="ARBA" id="ARBA00022729"/>
    </source>
</evidence>
<reference evidence="9" key="1">
    <citation type="submission" date="2022-10" db="EMBL/GenBank/DDBJ databases">
        <title>YIM 151497 complete genome.</title>
        <authorList>
            <person name="Chen X."/>
        </authorList>
    </citation>
    <scope>NUCLEOTIDE SEQUENCE</scope>
    <source>
        <strain evidence="9">YIM 151497</strain>
    </source>
</reference>
<comment type="similarity">
    <text evidence="2">Belongs to the BMP lipoprotein family.</text>
</comment>
<dbReference type="EMBL" id="CP107716">
    <property type="protein sequence ID" value="UYQ71855.1"/>
    <property type="molecule type" value="Genomic_DNA"/>
</dbReference>
<evidence type="ECO:0000256" key="5">
    <source>
        <dbReference type="ARBA" id="ARBA00023136"/>
    </source>
</evidence>
<evidence type="ECO:0000256" key="2">
    <source>
        <dbReference type="ARBA" id="ARBA00008610"/>
    </source>
</evidence>
<dbReference type="PANTHER" id="PTHR34296:SF2">
    <property type="entry name" value="ABC TRANSPORTER GUANOSINE-BINDING PROTEIN NUPN"/>
    <property type="match status" value="1"/>
</dbReference>